<evidence type="ECO:0000313" key="3">
    <source>
        <dbReference type="Proteomes" id="UP000050761"/>
    </source>
</evidence>
<reference evidence="2 3" key="1">
    <citation type="submission" date="2018-11" db="EMBL/GenBank/DDBJ databases">
        <authorList>
            <consortium name="Pathogen Informatics"/>
        </authorList>
    </citation>
    <scope>NUCLEOTIDE SEQUENCE [LARGE SCALE GENOMIC DNA]</scope>
</reference>
<name>A0A183FR90_HELPZ</name>
<evidence type="ECO:0000313" key="2">
    <source>
        <dbReference type="EMBL" id="VDO84641.1"/>
    </source>
</evidence>
<accession>A0A3P7YBE7</accession>
<organism evidence="3 4">
    <name type="scientific">Heligmosomoides polygyrus</name>
    <name type="common">Parasitic roundworm</name>
    <dbReference type="NCBI Taxonomy" id="6339"/>
    <lineage>
        <taxon>Eukaryota</taxon>
        <taxon>Metazoa</taxon>
        <taxon>Ecdysozoa</taxon>
        <taxon>Nematoda</taxon>
        <taxon>Chromadorea</taxon>
        <taxon>Rhabditida</taxon>
        <taxon>Rhabditina</taxon>
        <taxon>Rhabditomorpha</taxon>
        <taxon>Strongyloidea</taxon>
        <taxon>Heligmosomidae</taxon>
        <taxon>Heligmosomoides</taxon>
    </lineage>
</organism>
<dbReference type="AlphaFoldDB" id="A0A183FR90"/>
<dbReference type="EMBL" id="UZAH01026726">
    <property type="protein sequence ID" value="VDO84641.1"/>
    <property type="molecule type" value="Genomic_DNA"/>
</dbReference>
<reference evidence="4" key="2">
    <citation type="submission" date="2019-09" db="UniProtKB">
        <authorList>
            <consortium name="WormBaseParasite"/>
        </authorList>
    </citation>
    <scope>IDENTIFICATION</scope>
</reference>
<feature type="region of interest" description="Disordered" evidence="1">
    <location>
        <begin position="24"/>
        <end position="43"/>
    </location>
</feature>
<evidence type="ECO:0000313" key="4">
    <source>
        <dbReference type="WBParaSite" id="HPBE_0001032901-mRNA-1"/>
    </source>
</evidence>
<sequence length="222" mass="25501">MRSVVITGLDPSCEFCQKLLRGERTTDDDDSAQRRHRSSSTIRSLKSSTSAKLAACKSAFSSLTFRPKKSRPPLYHFIPVDEHSNTEDFLDFDESTSSRDGSEDVSIDELFNAMKIYDENFSTNKSMSSLPSTIRRKQIMIKEPDDSSKIYFDYRSKKRKPLPSILKKGPSLCHSHLYEEVDGDYLSPPPDDVRPEPPVRPFIQPIRLFPPCCEFQPRRMNR</sequence>
<dbReference type="Proteomes" id="UP000050761">
    <property type="component" value="Unassembled WGS sequence"/>
</dbReference>
<dbReference type="OrthoDB" id="5819165at2759"/>
<evidence type="ECO:0000256" key="1">
    <source>
        <dbReference type="SAM" id="MobiDB-lite"/>
    </source>
</evidence>
<protein>
    <submittedName>
        <fullName evidence="2 4">Uncharacterized protein</fullName>
    </submittedName>
</protein>
<dbReference type="WBParaSite" id="HPBE_0001032901-mRNA-1">
    <property type="protein sequence ID" value="HPBE_0001032901-mRNA-1"/>
    <property type="gene ID" value="HPBE_0001032901"/>
</dbReference>
<keyword evidence="3" id="KW-1185">Reference proteome</keyword>
<accession>A0A183FR90</accession>
<proteinExistence type="predicted"/>
<gene>
    <name evidence="2" type="ORF">HPBE_LOCUS10330</name>
</gene>